<name>A0A3M7P6I6_BRAPC</name>
<dbReference type="EMBL" id="REGN01012860">
    <property type="protein sequence ID" value="RMZ94688.1"/>
    <property type="molecule type" value="Genomic_DNA"/>
</dbReference>
<protein>
    <submittedName>
        <fullName evidence="1">Uncharacterized protein</fullName>
    </submittedName>
</protein>
<reference evidence="1 2" key="1">
    <citation type="journal article" date="2018" name="Sci. Rep.">
        <title>Genomic signatures of local adaptation to the degree of environmental predictability in rotifers.</title>
        <authorList>
            <person name="Franch-Gras L."/>
            <person name="Hahn C."/>
            <person name="Garcia-Roger E.M."/>
            <person name="Carmona M.J."/>
            <person name="Serra M."/>
            <person name="Gomez A."/>
        </authorList>
    </citation>
    <scope>NUCLEOTIDE SEQUENCE [LARGE SCALE GENOMIC DNA]</scope>
    <source>
        <strain evidence="1">HYR1</strain>
    </source>
</reference>
<gene>
    <name evidence="1" type="ORF">BpHYR1_009326</name>
</gene>
<accession>A0A3M7P6I6</accession>
<dbReference type="AlphaFoldDB" id="A0A3M7P6I6"/>
<proteinExistence type="predicted"/>
<sequence length="119" mass="13440">MLPPPDPELELGGWCEFPEAAATAAMAAAEIMGILDIRLGHELLRLQQHFGLFLRQRVQVVMVEAGNWRHVRWLALGRHASGQLIGPGPGWSLRWHRTLLGRWRLKTAHARSVQIRIEG</sequence>
<organism evidence="1 2">
    <name type="scientific">Brachionus plicatilis</name>
    <name type="common">Marine rotifer</name>
    <name type="synonym">Brachionus muelleri</name>
    <dbReference type="NCBI Taxonomy" id="10195"/>
    <lineage>
        <taxon>Eukaryota</taxon>
        <taxon>Metazoa</taxon>
        <taxon>Spiralia</taxon>
        <taxon>Gnathifera</taxon>
        <taxon>Rotifera</taxon>
        <taxon>Eurotatoria</taxon>
        <taxon>Monogononta</taxon>
        <taxon>Pseudotrocha</taxon>
        <taxon>Ploima</taxon>
        <taxon>Brachionidae</taxon>
        <taxon>Brachionus</taxon>
    </lineage>
</organism>
<evidence type="ECO:0000313" key="1">
    <source>
        <dbReference type="EMBL" id="RMZ94688.1"/>
    </source>
</evidence>
<comment type="caution">
    <text evidence="1">The sequence shown here is derived from an EMBL/GenBank/DDBJ whole genome shotgun (WGS) entry which is preliminary data.</text>
</comment>
<dbReference type="Proteomes" id="UP000276133">
    <property type="component" value="Unassembled WGS sequence"/>
</dbReference>
<evidence type="ECO:0000313" key="2">
    <source>
        <dbReference type="Proteomes" id="UP000276133"/>
    </source>
</evidence>
<keyword evidence="2" id="KW-1185">Reference proteome</keyword>